<reference evidence="1" key="1">
    <citation type="submission" date="2021-06" db="EMBL/GenBank/DDBJ databases">
        <title>Comparative genomics, transcriptomics and evolutionary studies reveal genomic signatures of adaptation to plant cell wall in hemibiotrophic fungi.</title>
        <authorList>
            <consortium name="DOE Joint Genome Institute"/>
            <person name="Baroncelli R."/>
            <person name="Diaz J.F."/>
            <person name="Benocci T."/>
            <person name="Peng M."/>
            <person name="Battaglia E."/>
            <person name="Haridas S."/>
            <person name="Andreopoulos W."/>
            <person name="Labutti K."/>
            <person name="Pangilinan J."/>
            <person name="Floch G.L."/>
            <person name="Makela M.R."/>
            <person name="Henrissat B."/>
            <person name="Grigoriev I.V."/>
            <person name="Crouch J.A."/>
            <person name="De Vries R.P."/>
            <person name="Sukno S.A."/>
            <person name="Thon M.R."/>
        </authorList>
    </citation>
    <scope>NUCLEOTIDE SEQUENCE</scope>
    <source>
        <strain evidence="1">CBS 125086</strain>
    </source>
</reference>
<dbReference type="EMBL" id="JAHLJV010000093">
    <property type="protein sequence ID" value="KAK1573350.1"/>
    <property type="molecule type" value="Genomic_DNA"/>
</dbReference>
<dbReference type="RefSeq" id="XP_060408982.1">
    <property type="nucleotide sequence ID" value="XM_060560346.1"/>
</dbReference>
<gene>
    <name evidence="1" type="ORF">LY79DRAFT_583677</name>
</gene>
<proteinExistence type="predicted"/>
<name>A0AAD8PPG5_9PEZI</name>
<comment type="caution">
    <text evidence="1">The sequence shown here is derived from an EMBL/GenBank/DDBJ whole genome shotgun (WGS) entry which is preliminary data.</text>
</comment>
<accession>A0AAD8PPG5</accession>
<dbReference type="GeneID" id="85444586"/>
<keyword evidence="2" id="KW-1185">Reference proteome</keyword>
<dbReference type="AlphaFoldDB" id="A0AAD8PPG5"/>
<sequence>MTTLFYQQPGLEYTVYSPVYPAPVETEYRMISGYLDSIGYDISKKNIPSYLGHTFPALFKFWCIIHDVILECYKNRQNRFPDHDSLSLAKSFLDIFRPFIRSSGHERPQLTTFSAP</sequence>
<organism evidence="1 2">
    <name type="scientific">Colletotrichum navitas</name>
    <dbReference type="NCBI Taxonomy" id="681940"/>
    <lineage>
        <taxon>Eukaryota</taxon>
        <taxon>Fungi</taxon>
        <taxon>Dikarya</taxon>
        <taxon>Ascomycota</taxon>
        <taxon>Pezizomycotina</taxon>
        <taxon>Sordariomycetes</taxon>
        <taxon>Hypocreomycetidae</taxon>
        <taxon>Glomerellales</taxon>
        <taxon>Glomerellaceae</taxon>
        <taxon>Colletotrichum</taxon>
        <taxon>Colletotrichum graminicola species complex</taxon>
    </lineage>
</organism>
<protein>
    <submittedName>
        <fullName evidence="1">Uncharacterized protein</fullName>
    </submittedName>
</protein>
<evidence type="ECO:0000313" key="2">
    <source>
        <dbReference type="Proteomes" id="UP001230504"/>
    </source>
</evidence>
<evidence type="ECO:0000313" key="1">
    <source>
        <dbReference type="EMBL" id="KAK1573350.1"/>
    </source>
</evidence>
<dbReference type="Proteomes" id="UP001230504">
    <property type="component" value="Unassembled WGS sequence"/>
</dbReference>